<organism evidence="1 2">
    <name type="scientific">Capsicum baccatum</name>
    <name type="common">Peruvian pepper</name>
    <dbReference type="NCBI Taxonomy" id="33114"/>
    <lineage>
        <taxon>Eukaryota</taxon>
        <taxon>Viridiplantae</taxon>
        <taxon>Streptophyta</taxon>
        <taxon>Embryophyta</taxon>
        <taxon>Tracheophyta</taxon>
        <taxon>Spermatophyta</taxon>
        <taxon>Magnoliopsida</taxon>
        <taxon>eudicotyledons</taxon>
        <taxon>Gunneridae</taxon>
        <taxon>Pentapetalae</taxon>
        <taxon>asterids</taxon>
        <taxon>lamiids</taxon>
        <taxon>Solanales</taxon>
        <taxon>Solanaceae</taxon>
        <taxon>Solanoideae</taxon>
        <taxon>Capsiceae</taxon>
        <taxon>Capsicum</taxon>
    </lineage>
</organism>
<dbReference type="Proteomes" id="UP000224567">
    <property type="component" value="Unassembled WGS sequence"/>
</dbReference>
<keyword evidence="2" id="KW-1185">Reference proteome</keyword>
<protein>
    <submittedName>
        <fullName evidence="1">Uncharacterized protein</fullName>
    </submittedName>
</protein>
<sequence>MKQNRVLSYELLELGLIGASNNSRPMFDPPKIKSLEEIMRLAACDVEDVVELIISHTIKGLKWKCGKTHKILHRNLLSIVRKMDSTKKQVDAIVSDLDDHILQLSGGSLSRHLDVP</sequence>
<dbReference type="AlphaFoldDB" id="A0A2G2XAT4"/>
<evidence type="ECO:0000313" key="1">
    <source>
        <dbReference type="EMBL" id="PHT54616.1"/>
    </source>
</evidence>
<dbReference type="Gene3D" id="1.20.5.4130">
    <property type="match status" value="1"/>
</dbReference>
<dbReference type="EMBL" id="MLFT02000003">
    <property type="protein sequence ID" value="PHT54616.1"/>
    <property type="molecule type" value="Genomic_DNA"/>
</dbReference>
<reference evidence="2" key="2">
    <citation type="journal article" date="2017" name="J. Anim. Genet.">
        <title>Multiple reference genome sequences of hot pepper reveal the massive evolution of plant disease resistance genes by retroduplication.</title>
        <authorList>
            <person name="Kim S."/>
            <person name="Park J."/>
            <person name="Yeom S.-I."/>
            <person name="Kim Y.-M."/>
            <person name="Seo E."/>
            <person name="Kim K.-T."/>
            <person name="Kim M.-S."/>
            <person name="Lee J.M."/>
            <person name="Cheong K."/>
            <person name="Shin H.-S."/>
            <person name="Kim S.-B."/>
            <person name="Han K."/>
            <person name="Lee J."/>
            <person name="Park M."/>
            <person name="Lee H.-A."/>
            <person name="Lee H.-Y."/>
            <person name="Lee Y."/>
            <person name="Oh S."/>
            <person name="Lee J.H."/>
            <person name="Choi E."/>
            <person name="Choi E."/>
            <person name="Lee S.E."/>
            <person name="Jeon J."/>
            <person name="Kim H."/>
            <person name="Choi G."/>
            <person name="Song H."/>
            <person name="Lee J."/>
            <person name="Lee S.-C."/>
            <person name="Kwon J.-K."/>
            <person name="Lee H.-Y."/>
            <person name="Koo N."/>
            <person name="Hong Y."/>
            <person name="Kim R.W."/>
            <person name="Kang W.-H."/>
            <person name="Huh J.H."/>
            <person name="Kang B.-C."/>
            <person name="Yang T.-J."/>
            <person name="Lee Y.-H."/>
            <person name="Bennetzen J.L."/>
            <person name="Choi D."/>
        </authorList>
    </citation>
    <scope>NUCLEOTIDE SEQUENCE [LARGE SCALE GENOMIC DNA]</scope>
    <source>
        <strain evidence="2">cv. PBC81</strain>
    </source>
</reference>
<name>A0A2G2XAT4_CAPBA</name>
<reference evidence="1 2" key="1">
    <citation type="journal article" date="2017" name="Genome Biol.">
        <title>New reference genome sequences of hot pepper reveal the massive evolution of plant disease-resistance genes by retroduplication.</title>
        <authorList>
            <person name="Kim S."/>
            <person name="Park J."/>
            <person name="Yeom S.I."/>
            <person name="Kim Y.M."/>
            <person name="Seo E."/>
            <person name="Kim K.T."/>
            <person name="Kim M.S."/>
            <person name="Lee J.M."/>
            <person name="Cheong K."/>
            <person name="Shin H.S."/>
            <person name="Kim S.B."/>
            <person name="Han K."/>
            <person name="Lee J."/>
            <person name="Park M."/>
            <person name="Lee H.A."/>
            <person name="Lee H.Y."/>
            <person name="Lee Y."/>
            <person name="Oh S."/>
            <person name="Lee J.H."/>
            <person name="Choi E."/>
            <person name="Choi E."/>
            <person name="Lee S.E."/>
            <person name="Jeon J."/>
            <person name="Kim H."/>
            <person name="Choi G."/>
            <person name="Song H."/>
            <person name="Lee J."/>
            <person name="Lee S.C."/>
            <person name="Kwon J.K."/>
            <person name="Lee H.Y."/>
            <person name="Koo N."/>
            <person name="Hong Y."/>
            <person name="Kim R.W."/>
            <person name="Kang W.H."/>
            <person name="Huh J.H."/>
            <person name="Kang B.C."/>
            <person name="Yang T.J."/>
            <person name="Lee Y.H."/>
            <person name="Bennetzen J.L."/>
            <person name="Choi D."/>
        </authorList>
    </citation>
    <scope>NUCLEOTIDE SEQUENCE [LARGE SCALE GENOMIC DNA]</scope>
    <source>
        <strain evidence="2">cv. PBC81</strain>
    </source>
</reference>
<comment type="caution">
    <text evidence="1">The sequence shown here is derived from an EMBL/GenBank/DDBJ whole genome shotgun (WGS) entry which is preliminary data.</text>
</comment>
<proteinExistence type="predicted"/>
<evidence type="ECO:0000313" key="2">
    <source>
        <dbReference type="Proteomes" id="UP000224567"/>
    </source>
</evidence>
<accession>A0A2G2XAT4</accession>
<gene>
    <name evidence="1" type="ORF">CQW23_09078</name>
</gene>